<accession>A0A1B9FRU6</accession>
<organism evidence="7">
    <name type="scientific">Kwoniella bestiolae CBS 10118</name>
    <dbReference type="NCBI Taxonomy" id="1296100"/>
    <lineage>
        <taxon>Eukaryota</taxon>
        <taxon>Fungi</taxon>
        <taxon>Dikarya</taxon>
        <taxon>Basidiomycota</taxon>
        <taxon>Agaricomycotina</taxon>
        <taxon>Tremellomycetes</taxon>
        <taxon>Tremellales</taxon>
        <taxon>Cryptococcaceae</taxon>
        <taxon>Kwoniella</taxon>
    </lineage>
</organism>
<keyword evidence="5 6" id="KW-0472">Membrane</keyword>
<dbReference type="Pfam" id="PF07690">
    <property type="entry name" value="MFS_1"/>
    <property type="match status" value="1"/>
</dbReference>
<evidence type="ECO:0000313" key="7">
    <source>
        <dbReference type="EMBL" id="OCF21494.1"/>
    </source>
</evidence>
<dbReference type="InterPro" id="IPR011701">
    <property type="entry name" value="MFS"/>
</dbReference>
<dbReference type="OrthoDB" id="6730379at2759"/>
<evidence type="ECO:0000256" key="3">
    <source>
        <dbReference type="ARBA" id="ARBA00022692"/>
    </source>
</evidence>
<dbReference type="InterPro" id="IPR036259">
    <property type="entry name" value="MFS_trans_sf"/>
</dbReference>
<feature type="transmembrane region" description="Helical" evidence="6">
    <location>
        <begin position="244"/>
        <end position="264"/>
    </location>
</feature>
<dbReference type="GO" id="GO:0022857">
    <property type="term" value="F:transmembrane transporter activity"/>
    <property type="evidence" value="ECO:0007669"/>
    <property type="project" value="InterPro"/>
</dbReference>
<name>A0A1B9FRU6_9TREE</name>
<keyword evidence="4 6" id="KW-1133">Transmembrane helix</keyword>
<sequence length="539" mass="60553">MSTNLGIDEEKNIQQDEVRVLDVDPKDLTEDKLEIYDVAAAFLADIAKRPNAAELLAPWTPEEERAVKWKIDLIVMPLIWLANLMSGTDKVLLGTAVTFGLRTDLNLVGQQYSWANSAIYFTCIAFVFPQSWIFQKFPIGKTIGANVFMYGITTFGTSATKNFAGLIVCRLFLGAFEGAGHSATGMVISMWWKKQEQPWRTETVRRLTPLGPFHRFSTLSSVVNGLLSFALQFYNPGPIARWRLLFVLMGCFSVMVGTANFLVIPANPAEAWWLTDRQKVIAIRRTASNQTGVMNHKIKWDQIKEALLDVKTWLIVNDNWLSLQNVSLNIPNGGLIGFNSLIVQSLGYTVKEVTLLAIPTGVISWVSSLFFARLSTKTRQPTLCTIAAVLVCLTGTIMVKEIPRSNKGASLAGLMIMYCYWAPYIIFGSSILYANVSGTSKKVAVYGISYWGYCVGNLIGPQTFRAPEAPLYRSAVMSMLIFYCLSILFISLYGFVCWRDNKRKVKEEEIWRASRADDGVAEEWKDLTDKQNPLFRYSW</sequence>
<dbReference type="VEuPathDB" id="FungiDB:I302_09173"/>
<evidence type="ECO:0000256" key="6">
    <source>
        <dbReference type="SAM" id="Phobius"/>
    </source>
</evidence>
<evidence type="ECO:0008006" key="8">
    <source>
        <dbReference type="Google" id="ProtNLM"/>
    </source>
</evidence>
<dbReference type="EMBL" id="KV700382">
    <property type="protein sequence ID" value="OCF21494.1"/>
    <property type="molecule type" value="Genomic_DNA"/>
</dbReference>
<protein>
    <recommendedName>
        <fullName evidence="8">Allantoate permease</fullName>
    </recommendedName>
</protein>
<proteinExistence type="predicted"/>
<evidence type="ECO:0000256" key="2">
    <source>
        <dbReference type="ARBA" id="ARBA00022448"/>
    </source>
</evidence>
<evidence type="ECO:0000256" key="1">
    <source>
        <dbReference type="ARBA" id="ARBA00004141"/>
    </source>
</evidence>
<dbReference type="SUPFAM" id="SSF103473">
    <property type="entry name" value="MFS general substrate transporter"/>
    <property type="match status" value="1"/>
</dbReference>
<keyword evidence="2" id="KW-0813">Transport</keyword>
<comment type="subcellular location">
    <subcellularLocation>
        <location evidence="1">Membrane</location>
        <topology evidence="1">Multi-pass membrane protein</topology>
    </subcellularLocation>
</comment>
<gene>
    <name evidence="7" type="ORF">I302_09173</name>
</gene>
<dbReference type="Gene3D" id="1.20.1250.20">
    <property type="entry name" value="MFS general substrate transporter like domains"/>
    <property type="match status" value="1"/>
</dbReference>
<feature type="transmembrane region" description="Helical" evidence="6">
    <location>
        <begin position="443"/>
        <end position="460"/>
    </location>
</feature>
<dbReference type="AlphaFoldDB" id="A0A1B9FRU6"/>
<evidence type="ECO:0000256" key="4">
    <source>
        <dbReference type="ARBA" id="ARBA00022989"/>
    </source>
</evidence>
<feature type="transmembrane region" description="Helical" evidence="6">
    <location>
        <begin position="383"/>
        <end position="399"/>
    </location>
</feature>
<keyword evidence="3 6" id="KW-0812">Transmembrane</keyword>
<evidence type="ECO:0000256" key="5">
    <source>
        <dbReference type="ARBA" id="ARBA00023136"/>
    </source>
</evidence>
<feature type="transmembrane region" description="Helical" evidence="6">
    <location>
        <begin position="113"/>
        <end position="134"/>
    </location>
</feature>
<dbReference type="PANTHER" id="PTHR43791:SF41">
    <property type="entry name" value="MAJOR FACILITATOR SUPERFAMILY (MFS) PROFILE DOMAIN-CONTAINING PROTEIN"/>
    <property type="match status" value="1"/>
</dbReference>
<reference evidence="7" key="2">
    <citation type="submission" date="2016-07" db="EMBL/GenBank/DDBJ databases">
        <title>Evolution of pathogenesis and genome organization in the Tremellales.</title>
        <authorList>
            <person name="Cuomo C."/>
            <person name="Litvintseva A."/>
            <person name="Heitman J."/>
            <person name="Chen Y."/>
            <person name="Sun S."/>
            <person name="Springer D."/>
            <person name="Dromer F."/>
            <person name="Young S."/>
            <person name="Zeng Q."/>
            <person name="Chapman S."/>
            <person name="Gujja S."/>
            <person name="Saif S."/>
            <person name="Birren B."/>
        </authorList>
    </citation>
    <scope>NUCLEOTIDE SEQUENCE</scope>
    <source>
        <strain evidence="7">CBS 10118</strain>
    </source>
</reference>
<feature type="transmembrane region" description="Helical" evidence="6">
    <location>
        <begin position="480"/>
        <end position="498"/>
    </location>
</feature>
<feature type="transmembrane region" description="Helical" evidence="6">
    <location>
        <begin position="411"/>
        <end position="436"/>
    </location>
</feature>
<dbReference type="GO" id="GO:0016020">
    <property type="term" value="C:membrane"/>
    <property type="evidence" value="ECO:0007669"/>
    <property type="project" value="UniProtKB-SubCell"/>
</dbReference>
<dbReference type="PANTHER" id="PTHR43791">
    <property type="entry name" value="PERMEASE-RELATED"/>
    <property type="match status" value="1"/>
</dbReference>
<feature type="transmembrane region" description="Helical" evidence="6">
    <location>
        <begin position="353"/>
        <end position="371"/>
    </location>
</feature>
<reference evidence="7" key="1">
    <citation type="submission" date="2013-07" db="EMBL/GenBank/DDBJ databases">
        <title>The Genome Sequence of Cryptococcus bestiolae CBS10118.</title>
        <authorList>
            <consortium name="The Broad Institute Genome Sequencing Platform"/>
            <person name="Cuomo C."/>
            <person name="Litvintseva A."/>
            <person name="Chen Y."/>
            <person name="Heitman J."/>
            <person name="Sun S."/>
            <person name="Springer D."/>
            <person name="Dromer F."/>
            <person name="Young S.K."/>
            <person name="Zeng Q."/>
            <person name="Gargeya S."/>
            <person name="Fitzgerald M."/>
            <person name="Abouelleil A."/>
            <person name="Alvarado L."/>
            <person name="Berlin A.M."/>
            <person name="Chapman S.B."/>
            <person name="Dewar J."/>
            <person name="Goldberg J."/>
            <person name="Griggs A."/>
            <person name="Gujja S."/>
            <person name="Hansen M."/>
            <person name="Howarth C."/>
            <person name="Imamovic A."/>
            <person name="Larimer J."/>
            <person name="McCowan C."/>
            <person name="Murphy C."/>
            <person name="Pearson M."/>
            <person name="Priest M."/>
            <person name="Roberts A."/>
            <person name="Saif S."/>
            <person name="Shea T."/>
            <person name="Sykes S."/>
            <person name="Wortman J."/>
            <person name="Nusbaum C."/>
            <person name="Birren B."/>
        </authorList>
    </citation>
    <scope>NUCLEOTIDE SEQUENCE [LARGE SCALE GENOMIC DNA]</scope>
    <source>
        <strain evidence="7">CBS 10118</strain>
    </source>
</reference>